<sequence>MSHRPNLSINSINSIIEPTTPPAAPASRSNLWEEKTPSATSAAPNNLLLPTFNLDSASSYNKNFGTNGLATSATGSTGFSPSLSHPTKIDKEYLLSINKVPLTQLRPQILSLAKDQYGCRFLQKKIDEHVVSNAQQRRANFDVIFSQVSPNMYELIIDPFGNYLVQKLIAYCSEQNITLILESLSYNLFQISINQHGTRALQKIIDAVSNKYQLTLIVNGLSPYIIELIKDLNGNHVIQKILNKYPADDCQFIYDSIIKDLLVVATHKHGCCVLQKCLNHVTTEQLSQFSARILTFEIFIKLINDQFGNYVLQYLISINSLPINRAVFNNFVRFGVSNLCKLKFSSNVVEKFLKNCFNNEPISDAFSCLKYDLCYQILISDLNKMINDPYGNYVVQTLIEVIVNANFKEPLMENVMVLLPLNYRQNMEPLQIQIIKKWFQNCKIVSSFGKRIQSKINVILNGSGLSRSSTSVSTNMNSDGEFIVNPDTFVPQSSRRSNSFNNSQNAQMPYVHHQRGFSYPQMVSQPQLNQPGFMQRPLYNSTNRYVAHNPEYILGEPYQDEGMLKPSLKYDAAQNISRFSGMQISNDTPFVGTTYYKPNSNQYQSAVQHGAQQWYVEK</sequence>
<feature type="repeat" description="Pumilio" evidence="2">
    <location>
        <begin position="147"/>
        <end position="182"/>
    </location>
</feature>
<accession>A5DCN9</accession>
<evidence type="ECO:0000256" key="2">
    <source>
        <dbReference type="PROSITE-ProRule" id="PRU00317"/>
    </source>
</evidence>
<dbReference type="OMA" id="VVATHKH"/>
<dbReference type="KEGG" id="pgu:PGUG_01044"/>
<name>A5DCN9_PICGU</name>
<feature type="domain" description="PUM-HD" evidence="4">
    <location>
        <begin position="78"/>
        <end position="460"/>
    </location>
</feature>
<dbReference type="Proteomes" id="UP000001997">
    <property type="component" value="Unassembled WGS sequence"/>
</dbReference>
<dbReference type="InterPro" id="IPR001313">
    <property type="entry name" value="Pumilio_RNA-bd_rpt"/>
</dbReference>
<dbReference type="OrthoDB" id="668540at2759"/>
<feature type="repeat" description="Pumilio" evidence="2">
    <location>
        <begin position="376"/>
        <end position="413"/>
    </location>
</feature>
<dbReference type="PANTHER" id="PTHR12537:SF80">
    <property type="entry name" value="SUPPRESSOR PROTEIN MPT5"/>
    <property type="match status" value="1"/>
</dbReference>
<keyword evidence="6" id="KW-1185">Reference proteome</keyword>
<feature type="compositionally biased region" description="Low complexity" evidence="3">
    <location>
        <begin position="1"/>
        <end position="18"/>
    </location>
</feature>
<gene>
    <name evidence="5" type="ORF">PGUG_01044</name>
</gene>
<keyword evidence="1" id="KW-0677">Repeat</keyword>
<feature type="repeat" description="Pumilio" evidence="2">
    <location>
        <begin position="292"/>
        <end position="329"/>
    </location>
</feature>
<dbReference type="GO" id="GO:0010608">
    <property type="term" value="P:post-transcriptional regulation of gene expression"/>
    <property type="evidence" value="ECO:0007669"/>
    <property type="project" value="TreeGrafter"/>
</dbReference>
<dbReference type="InterPro" id="IPR016024">
    <property type="entry name" value="ARM-type_fold"/>
</dbReference>
<evidence type="ECO:0000256" key="1">
    <source>
        <dbReference type="ARBA" id="ARBA00022737"/>
    </source>
</evidence>
<dbReference type="GO" id="GO:0010629">
    <property type="term" value="P:negative regulation of gene expression"/>
    <property type="evidence" value="ECO:0007669"/>
    <property type="project" value="UniProtKB-ARBA"/>
</dbReference>
<proteinExistence type="predicted"/>
<dbReference type="GO" id="GO:0005737">
    <property type="term" value="C:cytoplasm"/>
    <property type="evidence" value="ECO:0007669"/>
    <property type="project" value="TreeGrafter"/>
</dbReference>
<dbReference type="InterPro" id="IPR033712">
    <property type="entry name" value="Pumilio_RNA-bd"/>
</dbReference>
<feature type="repeat" description="Pumilio" evidence="2">
    <location>
        <begin position="220"/>
        <end position="255"/>
    </location>
</feature>
<dbReference type="Gene3D" id="1.25.10.10">
    <property type="entry name" value="Leucine-rich Repeat Variant"/>
    <property type="match status" value="1"/>
</dbReference>
<dbReference type="InParanoid" id="A5DCN9"/>
<dbReference type="PROSITE" id="PS50303">
    <property type="entry name" value="PUM_HD"/>
    <property type="match status" value="1"/>
</dbReference>
<evidence type="ECO:0000256" key="3">
    <source>
        <dbReference type="SAM" id="MobiDB-lite"/>
    </source>
</evidence>
<dbReference type="InterPro" id="IPR011989">
    <property type="entry name" value="ARM-like"/>
</dbReference>
<feature type="repeat" description="Pumilio" evidence="2">
    <location>
        <begin position="104"/>
        <end position="146"/>
    </location>
</feature>
<protein>
    <recommendedName>
        <fullName evidence="4">PUM-HD domain-containing protein</fullName>
    </recommendedName>
</protein>
<reference evidence="5 6" key="1">
    <citation type="journal article" date="2009" name="Nature">
        <title>Evolution of pathogenicity and sexual reproduction in eight Candida genomes.</title>
        <authorList>
            <person name="Butler G."/>
            <person name="Rasmussen M.D."/>
            <person name="Lin M.F."/>
            <person name="Santos M.A."/>
            <person name="Sakthikumar S."/>
            <person name="Munro C.A."/>
            <person name="Rheinbay E."/>
            <person name="Grabherr M."/>
            <person name="Forche A."/>
            <person name="Reedy J.L."/>
            <person name="Agrafioti I."/>
            <person name="Arnaud M.B."/>
            <person name="Bates S."/>
            <person name="Brown A.J."/>
            <person name="Brunke S."/>
            <person name="Costanzo M.C."/>
            <person name="Fitzpatrick D.A."/>
            <person name="de Groot P.W."/>
            <person name="Harris D."/>
            <person name="Hoyer L.L."/>
            <person name="Hube B."/>
            <person name="Klis F.M."/>
            <person name="Kodira C."/>
            <person name="Lennard N."/>
            <person name="Logue M.E."/>
            <person name="Martin R."/>
            <person name="Neiman A.M."/>
            <person name="Nikolaou E."/>
            <person name="Quail M.A."/>
            <person name="Quinn J."/>
            <person name="Santos M.C."/>
            <person name="Schmitzberger F.F."/>
            <person name="Sherlock G."/>
            <person name="Shah P."/>
            <person name="Silverstein K.A."/>
            <person name="Skrzypek M.S."/>
            <person name="Soll D."/>
            <person name="Staggs R."/>
            <person name="Stansfield I."/>
            <person name="Stumpf M.P."/>
            <person name="Sudbery P.E."/>
            <person name="Srikantha T."/>
            <person name="Zeng Q."/>
            <person name="Berman J."/>
            <person name="Berriman M."/>
            <person name="Heitman J."/>
            <person name="Gow N.A."/>
            <person name="Lorenz M.C."/>
            <person name="Birren B.W."/>
            <person name="Kellis M."/>
            <person name="Cuomo C.A."/>
        </authorList>
    </citation>
    <scope>NUCLEOTIDE SEQUENCE [LARGE SCALE GENOMIC DNA]</scope>
    <source>
        <strain evidence="6">ATCC 6260 / CBS 566 / DSM 6381 / JCM 1539 / NBRC 10279 / NRRL Y-324</strain>
    </source>
</reference>
<feature type="region of interest" description="Disordered" evidence="3">
    <location>
        <begin position="1"/>
        <end position="44"/>
    </location>
</feature>
<dbReference type="Pfam" id="PF00806">
    <property type="entry name" value="PUF"/>
    <property type="match status" value="8"/>
</dbReference>
<dbReference type="HOGENOM" id="CLU_008419_0_0_1"/>
<dbReference type="SUPFAM" id="SSF48371">
    <property type="entry name" value="ARM repeat"/>
    <property type="match status" value="1"/>
</dbReference>
<dbReference type="eggNOG" id="KOG2049">
    <property type="taxonomic scope" value="Eukaryota"/>
</dbReference>
<organism evidence="5 6">
    <name type="scientific">Meyerozyma guilliermondii (strain ATCC 6260 / CBS 566 / DSM 6381 / JCM 1539 / NBRC 10279 / NRRL Y-324)</name>
    <name type="common">Yeast</name>
    <name type="synonym">Candida guilliermondii</name>
    <dbReference type="NCBI Taxonomy" id="294746"/>
    <lineage>
        <taxon>Eukaryota</taxon>
        <taxon>Fungi</taxon>
        <taxon>Dikarya</taxon>
        <taxon>Ascomycota</taxon>
        <taxon>Saccharomycotina</taxon>
        <taxon>Pichiomycetes</taxon>
        <taxon>Debaryomycetaceae</taxon>
        <taxon>Meyerozyma</taxon>
    </lineage>
</organism>
<feature type="repeat" description="Pumilio" evidence="2">
    <location>
        <begin position="183"/>
        <end position="219"/>
    </location>
</feature>
<dbReference type="SMART" id="SM00025">
    <property type="entry name" value="Pumilio"/>
    <property type="match status" value="8"/>
</dbReference>
<dbReference type="AlphaFoldDB" id="A5DCN9"/>
<evidence type="ECO:0000313" key="6">
    <source>
        <dbReference type="Proteomes" id="UP000001997"/>
    </source>
</evidence>
<dbReference type="EMBL" id="CH408155">
    <property type="protein sequence ID" value="EDK36946.2"/>
    <property type="molecule type" value="Genomic_DNA"/>
</dbReference>
<dbReference type="CDD" id="cd07920">
    <property type="entry name" value="Pumilio"/>
    <property type="match status" value="1"/>
</dbReference>
<dbReference type="RefSeq" id="XP_001487667.2">
    <property type="nucleotide sequence ID" value="XM_001487617.1"/>
</dbReference>
<evidence type="ECO:0000313" key="5">
    <source>
        <dbReference type="EMBL" id="EDK36946.2"/>
    </source>
</evidence>
<dbReference type="FunCoup" id="A5DCN9">
    <property type="interactions" value="77"/>
</dbReference>
<dbReference type="GeneID" id="5128896"/>
<evidence type="ECO:0000259" key="4">
    <source>
        <dbReference type="PROSITE" id="PS50303"/>
    </source>
</evidence>
<dbReference type="GO" id="GO:0003729">
    <property type="term" value="F:mRNA binding"/>
    <property type="evidence" value="ECO:0007669"/>
    <property type="project" value="UniProtKB-ARBA"/>
</dbReference>
<dbReference type="VEuPathDB" id="FungiDB:PGUG_01044"/>
<feature type="repeat" description="Pumilio" evidence="2">
    <location>
        <begin position="256"/>
        <end position="291"/>
    </location>
</feature>
<dbReference type="PROSITE" id="PS50302">
    <property type="entry name" value="PUM"/>
    <property type="match status" value="7"/>
</dbReference>
<dbReference type="InterPro" id="IPR033133">
    <property type="entry name" value="PUM-HD"/>
</dbReference>
<dbReference type="PANTHER" id="PTHR12537">
    <property type="entry name" value="RNA BINDING PROTEIN PUMILIO-RELATED"/>
    <property type="match status" value="1"/>
</dbReference>